<keyword evidence="4" id="KW-1185">Reference proteome</keyword>
<dbReference type="PANTHER" id="PTHR35894:SF1">
    <property type="entry name" value="PHOSPHORIBULOKINASE _ URIDINE KINASE FAMILY"/>
    <property type="match status" value="1"/>
</dbReference>
<dbReference type="Gene3D" id="3.40.50.300">
    <property type="entry name" value="P-loop containing nucleotide triphosphate hydrolases"/>
    <property type="match status" value="1"/>
</dbReference>
<proteinExistence type="predicted"/>
<dbReference type="RefSeq" id="WP_204731376.1">
    <property type="nucleotide sequence ID" value="NZ_JAVDWE010000001.1"/>
</dbReference>
<evidence type="ECO:0000259" key="2">
    <source>
        <dbReference type="SMART" id="SM00382"/>
    </source>
</evidence>
<gene>
    <name evidence="3" type="ORF">J2X09_000077</name>
</gene>
<feature type="compositionally biased region" description="Polar residues" evidence="1">
    <location>
        <begin position="278"/>
        <end position="293"/>
    </location>
</feature>
<dbReference type="Proteomes" id="UP001265550">
    <property type="component" value="Unassembled WGS sequence"/>
</dbReference>
<dbReference type="PANTHER" id="PTHR35894">
    <property type="entry name" value="GENERAL SECRETION PATHWAY PROTEIN A-RELATED"/>
    <property type="match status" value="1"/>
</dbReference>
<dbReference type="SUPFAM" id="SSF52540">
    <property type="entry name" value="P-loop containing nucleoside triphosphate hydrolases"/>
    <property type="match status" value="1"/>
</dbReference>
<reference evidence="3 4" key="1">
    <citation type="submission" date="2023-07" db="EMBL/GenBank/DDBJ databases">
        <title>Sorghum-associated microbial communities from plants grown in Nebraska, USA.</title>
        <authorList>
            <person name="Schachtman D."/>
        </authorList>
    </citation>
    <scope>NUCLEOTIDE SEQUENCE [LARGE SCALE GENOMIC DNA]</scope>
    <source>
        <strain evidence="3 4">BE240</strain>
    </source>
</reference>
<dbReference type="InterPro" id="IPR003593">
    <property type="entry name" value="AAA+_ATPase"/>
</dbReference>
<dbReference type="InterPro" id="IPR027417">
    <property type="entry name" value="P-loop_NTPase"/>
</dbReference>
<comment type="caution">
    <text evidence="3">The sequence shown here is derived from an EMBL/GenBank/DDBJ whole genome shotgun (WGS) entry which is preliminary data.</text>
</comment>
<evidence type="ECO:0000256" key="1">
    <source>
        <dbReference type="SAM" id="MobiDB-lite"/>
    </source>
</evidence>
<dbReference type="InterPro" id="IPR049945">
    <property type="entry name" value="AAA_22"/>
</dbReference>
<dbReference type="SMART" id="SM00382">
    <property type="entry name" value="AAA"/>
    <property type="match status" value="1"/>
</dbReference>
<name>A0ABU1V4G8_9BURK</name>
<dbReference type="Pfam" id="PF13401">
    <property type="entry name" value="AAA_22"/>
    <property type="match status" value="1"/>
</dbReference>
<dbReference type="InterPro" id="IPR052026">
    <property type="entry name" value="ExeA_AAA_ATPase_DNA-bind"/>
</dbReference>
<protein>
    <submittedName>
        <fullName evidence="3">Type II secretory pathway predicted ATPase ExeA</fullName>
    </submittedName>
</protein>
<feature type="domain" description="AAA+ ATPase" evidence="2">
    <location>
        <begin position="42"/>
        <end position="262"/>
    </location>
</feature>
<organism evidence="3 4">
    <name type="scientific">Hydrogenophaga laconesensis</name>
    <dbReference type="NCBI Taxonomy" id="1805971"/>
    <lineage>
        <taxon>Bacteria</taxon>
        <taxon>Pseudomonadati</taxon>
        <taxon>Pseudomonadota</taxon>
        <taxon>Betaproteobacteria</taxon>
        <taxon>Burkholderiales</taxon>
        <taxon>Comamonadaceae</taxon>
        <taxon>Hydrogenophaga</taxon>
    </lineage>
</organism>
<evidence type="ECO:0000313" key="4">
    <source>
        <dbReference type="Proteomes" id="UP001265550"/>
    </source>
</evidence>
<dbReference type="EMBL" id="JAVDWE010000001">
    <property type="protein sequence ID" value="MDR7092354.1"/>
    <property type="molecule type" value="Genomic_DNA"/>
</dbReference>
<accession>A0ABU1V4G8</accession>
<feature type="region of interest" description="Disordered" evidence="1">
    <location>
        <begin position="278"/>
        <end position="299"/>
    </location>
</feature>
<sequence>MYESFYGLKEKPFSIQPDPDFLYMGKRHTLAYTMLQYAIHNRAGFTVICGDIGCGKTTLIRRLLNELGSEVKVGLVTNTHPDLADLTEWIMLAFGQPYEGLSPIARYDAFQRFLISEYSKNNRVVLIVDEAQNVNPAAMESLRMLSNINADKDQLLQVVLVGQPQLRTLLQRPELQQFAQRVAADFYISPLNSVEVGDYIDHRLKVAGRERQLFTPLATAKIAKAAHGIPRSINILCDTVLVYGFAAEARLIDVHLVDEVLNDRSQYGVLGDTNFRNSTSGNSQFGDSSFSTPSDPPKV</sequence>
<evidence type="ECO:0000313" key="3">
    <source>
        <dbReference type="EMBL" id="MDR7092354.1"/>
    </source>
</evidence>